<protein>
    <submittedName>
        <fullName evidence="1">Uncharacterized protein</fullName>
    </submittedName>
</protein>
<evidence type="ECO:0000313" key="1">
    <source>
        <dbReference type="EMBL" id="PTB79191.1"/>
    </source>
</evidence>
<gene>
    <name evidence="1" type="ORF">M440DRAFT_231276</name>
</gene>
<name>A0A2T4CC88_TRILO</name>
<reference evidence="1 2" key="1">
    <citation type="submission" date="2016-07" db="EMBL/GenBank/DDBJ databases">
        <title>Multiple horizontal gene transfer events from other fungi enriched the ability of initially mycotrophic Trichoderma (Ascomycota) to feed on dead plant biomass.</title>
        <authorList>
            <consortium name="DOE Joint Genome Institute"/>
            <person name="Aerts A."/>
            <person name="Atanasova L."/>
            <person name="Chenthamara K."/>
            <person name="Zhang J."/>
            <person name="Grujic M."/>
            <person name="Henrissat B."/>
            <person name="Kuo A."/>
            <person name="Salamov A."/>
            <person name="Lipzen A."/>
            <person name="Labutti K."/>
            <person name="Barry K."/>
            <person name="Miao Y."/>
            <person name="Rahimi M.J."/>
            <person name="Shen Q."/>
            <person name="Grigoriev I.V."/>
            <person name="Kubicek C.P."/>
            <person name="Druzhinina I.S."/>
        </authorList>
    </citation>
    <scope>NUCLEOTIDE SEQUENCE [LARGE SCALE GENOMIC DNA]</scope>
    <source>
        <strain evidence="1 2">ATCC 18648</strain>
    </source>
</reference>
<keyword evidence="2" id="KW-1185">Reference proteome</keyword>
<sequence length="81" mass="9185">MQGFRVASPVPRGDTCQGMLVLVIQACRHRKFYAVSFCASKHAIPWRRSILDRNEQHGIRILCGIRGKVGITWLKKPSHIS</sequence>
<evidence type="ECO:0000313" key="2">
    <source>
        <dbReference type="Proteomes" id="UP000240760"/>
    </source>
</evidence>
<dbReference type="AlphaFoldDB" id="A0A2T4CC88"/>
<organism evidence="1 2">
    <name type="scientific">Trichoderma longibrachiatum ATCC 18648</name>
    <dbReference type="NCBI Taxonomy" id="983965"/>
    <lineage>
        <taxon>Eukaryota</taxon>
        <taxon>Fungi</taxon>
        <taxon>Dikarya</taxon>
        <taxon>Ascomycota</taxon>
        <taxon>Pezizomycotina</taxon>
        <taxon>Sordariomycetes</taxon>
        <taxon>Hypocreomycetidae</taxon>
        <taxon>Hypocreales</taxon>
        <taxon>Hypocreaceae</taxon>
        <taxon>Trichoderma</taxon>
    </lineage>
</organism>
<accession>A0A2T4CC88</accession>
<dbReference type="PROSITE" id="PS51257">
    <property type="entry name" value="PROKAR_LIPOPROTEIN"/>
    <property type="match status" value="1"/>
</dbReference>
<proteinExistence type="predicted"/>
<dbReference type="EMBL" id="KZ679128">
    <property type="protein sequence ID" value="PTB79191.1"/>
    <property type="molecule type" value="Genomic_DNA"/>
</dbReference>
<dbReference type="Proteomes" id="UP000240760">
    <property type="component" value="Unassembled WGS sequence"/>
</dbReference>